<evidence type="ECO:0000256" key="1">
    <source>
        <dbReference type="ARBA" id="ARBA00004141"/>
    </source>
</evidence>
<reference evidence="12" key="1">
    <citation type="submission" date="2020-09" db="EMBL/GenBank/DDBJ databases">
        <title>Genome-Enabled Discovery of Anthraquinone Biosynthesis in Senna tora.</title>
        <authorList>
            <person name="Kang S.-H."/>
            <person name="Pandey R.P."/>
            <person name="Lee C.-M."/>
            <person name="Sim J.-S."/>
            <person name="Jeong J.-T."/>
            <person name="Choi B.-S."/>
            <person name="Jung M."/>
            <person name="Ginzburg D."/>
            <person name="Zhao K."/>
            <person name="Won S.Y."/>
            <person name="Oh T.-J."/>
            <person name="Yu Y."/>
            <person name="Kim N.-H."/>
            <person name="Lee O.R."/>
            <person name="Lee T.-H."/>
            <person name="Bashyal P."/>
            <person name="Kim T.-S."/>
            <person name="Lee W.-H."/>
            <person name="Kawkins C."/>
            <person name="Kim C.-K."/>
            <person name="Kim J.S."/>
            <person name="Ahn B.O."/>
            <person name="Rhee S.Y."/>
            <person name="Sohng J.K."/>
        </authorList>
    </citation>
    <scope>NUCLEOTIDE SEQUENCE</scope>
    <source>
        <tissue evidence="12">Leaf</tissue>
    </source>
</reference>
<dbReference type="AlphaFoldDB" id="A0A834W7K9"/>
<keyword evidence="3 10" id="KW-0812">Transmembrane</keyword>
<dbReference type="PANTHER" id="PTHR24186:SF36">
    <property type="entry name" value="SERINE_THREONINE-PROTEIN PHOSPHATASE 6 REGULATORY ANKYRIN REPEAT SUBUNIT A-LIKE"/>
    <property type="match status" value="1"/>
</dbReference>
<name>A0A834W7K9_9FABA</name>
<evidence type="ECO:0000256" key="2">
    <source>
        <dbReference type="ARBA" id="ARBA00004413"/>
    </source>
</evidence>
<dbReference type="OrthoDB" id="643958at2759"/>
<feature type="repeat" description="ANK" evidence="8">
    <location>
        <begin position="51"/>
        <end position="83"/>
    </location>
</feature>
<dbReference type="SMART" id="SM00248">
    <property type="entry name" value="ANK"/>
    <property type="match status" value="7"/>
</dbReference>
<evidence type="ECO:0000256" key="7">
    <source>
        <dbReference type="ARBA" id="ARBA00023136"/>
    </source>
</evidence>
<evidence type="ECO:0000256" key="10">
    <source>
        <dbReference type="SAM" id="Phobius"/>
    </source>
</evidence>
<feature type="transmembrane region" description="Helical" evidence="10">
    <location>
        <begin position="489"/>
        <end position="516"/>
    </location>
</feature>
<feature type="transmembrane region" description="Helical" evidence="10">
    <location>
        <begin position="522"/>
        <end position="546"/>
    </location>
</feature>
<dbReference type="EMBL" id="JAAIUW010000011">
    <property type="protein sequence ID" value="KAF7808731.1"/>
    <property type="molecule type" value="Genomic_DNA"/>
</dbReference>
<dbReference type="PROSITE" id="PS50088">
    <property type="entry name" value="ANK_REPEAT"/>
    <property type="match status" value="3"/>
</dbReference>
<feature type="region of interest" description="Disordered" evidence="9">
    <location>
        <begin position="373"/>
        <end position="397"/>
    </location>
</feature>
<dbReference type="Proteomes" id="UP000634136">
    <property type="component" value="Unassembled WGS sequence"/>
</dbReference>
<dbReference type="Pfam" id="PF13962">
    <property type="entry name" value="PGG"/>
    <property type="match status" value="1"/>
</dbReference>
<accession>A0A834W7K9</accession>
<evidence type="ECO:0000313" key="13">
    <source>
        <dbReference type="Proteomes" id="UP000634136"/>
    </source>
</evidence>
<keyword evidence="7 10" id="KW-0472">Membrane</keyword>
<organism evidence="12 13">
    <name type="scientific">Senna tora</name>
    <dbReference type="NCBI Taxonomy" id="362788"/>
    <lineage>
        <taxon>Eukaryota</taxon>
        <taxon>Viridiplantae</taxon>
        <taxon>Streptophyta</taxon>
        <taxon>Embryophyta</taxon>
        <taxon>Tracheophyta</taxon>
        <taxon>Spermatophyta</taxon>
        <taxon>Magnoliopsida</taxon>
        <taxon>eudicotyledons</taxon>
        <taxon>Gunneridae</taxon>
        <taxon>Pentapetalae</taxon>
        <taxon>rosids</taxon>
        <taxon>fabids</taxon>
        <taxon>Fabales</taxon>
        <taxon>Fabaceae</taxon>
        <taxon>Caesalpinioideae</taxon>
        <taxon>Cassia clade</taxon>
        <taxon>Senna</taxon>
    </lineage>
</organism>
<feature type="domain" description="PGG" evidence="11">
    <location>
        <begin position="404"/>
        <end position="514"/>
    </location>
</feature>
<keyword evidence="5 10" id="KW-1133">Transmembrane helix</keyword>
<comment type="subcellular location">
    <subcellularLocation>
        <location evidence="2">Cell membrane</location>
        <topology evidence="2">Peripheral membrane protein</topology>
        <orientation evidence="2">Cytoplasmic side</orientation>
    </subcellularLocation>
    <subcellularLocation>
        <location evidence="1">Membrane</location>
        <topology evidence="1">Multi-pass membrane protein</topology>
    </subcellularLocation>
</comment>
<dbReference type="Pfam" id="PF12796">
    <property type="entry name" value="Ank_2"/>
    <property type="match status" value="2"/>
</dbReference>
<gene>
    <name evidence="12" type="ORF">G2W53_035474</name>
</gene>
<proteinExistence type="predicted"/>
<feature type="repeat" description="ANK" evidence="8">
    <location>
        <begin position="218"/>
        <end position="240"/>
    </location>
</feature>
<dbReference type="InterPro" id="IPR036770">
    <property type="entry name" value="Ankyrin_rpt-contain_sf"/>
</dbReference>
<evidence type="ECO:0000256" key="8">
    <source>
        <dbReference type="PROSITE-ProRule" id="PRU00023"/>
    </source>
</evidence>
<evidence type="ECO:0000256" key="4">
    <source>
        <dbReference type="ARBA" id="ARBA00022737"/>
    </source>
</evidence>
<feature type="transmembrane region" description="Helical" evidence="10">
    <location>
        <begin position="453"/>
        <end position="477"/>
    </location>
</feature>
<dbReference type="GO" id="GO:0005886">
    <property type="term" value="C:plasma membrane"/>
    <property type="evidence" value="ECO:0007669"/>
    <property type="project" value="UniProtKB-SubCell"/>
</dbReference>
<dbReference type="SUPFAM" id="SSF48403">
    <property type="entry name" value="Ankyrin repeat"/>
    <property type="match status" value="2"/>
</dbReference>
<evidence type="ECO:0000256" key="9">
    <source>
        <dbReference type="SAM" id="MobiDB-lite"/>
    </source>
</evidence>
<comment type="caution">
    <text evidence="12">The sequence shown here is derived from an EMBL/GenBank/DDBJ whole genome shotgun (WGS) entry which is preliminary data.</text>
</comment>
<protein>
    <submittedName>
        <fullName evidence="12">Ankyrin repeat-containing protein</fullName>
    </submittedName>
</protein>
<keyword evidence="13" id="KW-1185">Reference proteome</keyword>
<keyword evidence="4" id="KW-0677">Repeat</keyword>
<dbReference type="PROSITE" id="PS50297">
    <property type="entry name" value="ANK_REP_REGION"/>
    <property type="match status" value="2"/>
</dbReference>
<feature type="transmembrane region" description="Helical" evidence="10">
    <location>
        <begin position="412"/>
        <end position="433"/>
    </location>
</feature>
<evidence type="ECO:0000256" key="3">
    <source>
        <dbReference type="ARBA" id="ARBA00022692"/>
    </source>
</evidence>
<evidence type="ECO:0000259" key="11">
    <source>
        <dbReference type="Pfam" id="PF13962"/>
    </source>
</evidence>
<feature type="compositionally biased region" description="Basic and acidic residues" evidence="9">
    <location>
        <begin position="376"/>
        <end position="397"/>
    </location>
</feature>
<evidence type="ECO:0000313" key="12">
    <source>
        <dbReference type="EMBL" id="KAF7808731.1"/>
    </source>
</evidence>
<sequence>MGETEVLTFIEDVKGMDPHFFRAALEGNIDPFKEKEILRLCPSLTTKANAKGETLLHIASRYGHSKMVSTLIARDKSLIRATNDKKDTALHEAVCFHHIEIVDILTKEDPDYSYSGNSDGETPLYLAADRLYLDVVLKILKNCNSPNQDGPNGRTALHATVIRENKEMMLEFLTRTSVNQADENGWVPLHLAALHESADLTEELLKYDRDTAYKRDKRGRTALHLAARYGHVNVMENIIEYCPDCAELVDENGYNALHYTSIGGKPSAARMILDNTSLSNLYNEKDNNGNTPLHHLANSTPGIDEDDEDHPLLEVRSRVDTMAFNKQNQTAIDVAFDHTSQPHTSSSEAKSLGHLVKKLRQIGARYGGRITRNKKQKEAREYDSAARDDVTNKKPKEDDVERYIDRVREINIVVAALIATVTFAAGFTVPGGFIQEHDQPHKGSPILMHNPAFQAFVITNTISFVFSASAVLFHIYSVPDDNRDESARYLVVAMLLTMLAMVFMIIAFGTGTYAILGVSKALAVVTLLIVLSFFFIFFLVICWIVIKQENDEKEKEKEKEKEGLPISSKVDDHILKAQHISSTM</sequence>
<evidence type="ECO:0000256" key="6">
    <source>
        <dbReference type="ARBA" id="ARBA00023043"/>
    </source>
</evidence>
<feature type="repeat" description="ANK" evidence="8">
    <location>
        <begin position="184"/>
        <end position="216"/>
    </location>
</feature>
<dbReference type="PANTHER" id="PTHR24186">
    <property type="entry name" value="PROTEIN PHOSPHATASE 1 REGULATORY SUBUNIT"/>
    <property type="match status" value="1"/>
</dbReference>
<dbReference type="Gene3D" id="1.25.40.20">
    <property type="entry name" value="Ankyrin repeat-containing domain"/>
    <property type="match status" value="1"/>
</dbReference>
<dbReference type="InterPro" id="IPR002110">
    <property type="entry name" value="Ankyrin_rpt"/>
</dbReference>
<dbReference type="InterPro" id="IPR026961">
    <property type="entry name" value="PGG_dom"/>
</dbReference>
<evidence type="ECO:0000256" key="5">
    <source>
        <dbReference type="ARBA" id="ARBA00022989"/>
    </source>
</evidence>
<keyword evidence="6 8" id="KW-0040">ANK repeat</keyword>